<dbReference type="InterPro" id="IPR001849">
    <property type="entry name" value="PH_domain"/>
</dbReference>
<keyword evidence="4" id="KW-1185">Reference proteome</keyword>
<feature type="compositionally biased region" description="Basic and acidic residues" evidence="1">
    <location>
        <begin position="215"/>
        <end position="226"/>
    </location>
</feature>
<feature type="region of interest" description="Disordered" evidence="1">
    <location>
        <begin position="554"/>
        <end position="584"/>
    </location>
</feature>
<feature type="compositionally biased region" description="Low complexity" evidence="1">
    <location>
        <begin position="694"/>
        <end position="722"/>
    </location>
</feature>
<dbReference type="Pfam" id="PF15410">
    <property type="entry name" value="PH_9"/>
    <property type="match status" value="1"/>
</dbReference>
<accession>A0AAV4E263</accession>
<feature type="region of interest" description="Disordered" evidence="1">
    <location>
        <begin position="673"/>
        <end position="789"/>
    </location>
</feature>
<sequence length="1205" mass="131681">MSDHKGHHGLRDHHHFYSQSSLDISEGKPSQRSHERGSGISDYDVRYSFPLSVLESQEIDYRLGSSSEIPSYRGENRLHQAVDQYNQPFISSQGKNYTMTCNIPSKSKYSFGLYFPPKTTAPSLPSGNNSSSSSHIGSAETFSRGDDCSNQKGLPKSDTFETMHRLPTGSAVRRKSSLDDSSVLSASAKSRDYFIRYSTDKAASDNRSRFSPRHSAYEHYSSESHPDTYLSRSQTVSAISSPAKSSGQPVSGPISGQTRHFVPVLADNKLSSSSDNIDHRVGHQLNPYDRNRSTSVGASSKSFVVRIPCDQQQQPTPLAVCEPPSSGLPLVHQNYGTTFAVTRSTSAAHIEIQKSIGKPIVTQRKYQFEIAATSAPAPVTSSTQNTSNVNRYKTEIERIRTQPKFSSIAMRKASFEQSPDRDPPGLDSNQDMSQRESKALDVHSARMETAQPTIKVRKISSERFNSGAPLPASDHLGRERSGSNIRIYVNPGNSSHKTSSPVVEIGIDSYKKPTLQTQLPGQYQSQLYSNNSSSETSSINSCSLLQAASSLAPSSSPTFAKDSIYRGPPSSAGSRGSIGGDSTTGLTDSGVWVKSYHSSSSTDMLDGVGAGSVDSSSSSLLVPTTATVVVGSDINMHGLESIEEQDNLAKLAANRPARKTSYLSAVNAPTSRTALVSHPSGPIESHSNLMQTPQQQLAQSEIQAQAFPQSSSLLSMENQSSETSQPHSHQSQDSESEPTNSALDGHPTISLSFPPSSTPLQSPLLPSSSSSQSVNSLMSEGASASSSGNFVPVANVSPSVMSLSKEQTDGAHHGELSYTPVGESDMAVTMRKKVQESLEDQANKLHRRTSYLMATARDRTNTVPIEQAFSANQSITDHSHQQPGGNVRHQSSIKLNKFFGEMVPSIAEAVEIVRSSDGGEAPEIIRKGPLYCKISVIEGKKCSDRSWKPVFAVLRQTELFLTRERDNPASSGFEDQHIPLRSIMVDFARDYAKKKKNVFRMSTHNECEYLFQTEDRGTMLCWIQAIKSINEPDQAGKMDEMIASERERQLQAPPIEINIVPTKMSPQIGGQKGRKLSALSLKAKISSSPSMRRKKSGPIEKDDSIKKTLMGRIAMMKSFKKHSEDSNSATLSETEGDINKMQFGVRLEDCFPSPHNQSSFFALEYFVVIDYRSSCSLVITQDRHNLTFELPYQGPRDHCPECLAR</sequence>
<feature type="compositionally biased region" description="Polar residues" evidence="1">
    <location>
        <begin position="230"/>
        <end position="257"/>
    </location>
</feature>
<comment type="caution">
    <text evidence="3">The sequence shown here is derived from an EMBL/GenBank/DDBJ whole genome shotgun (WGS) entry which is preliminary data.</text>
</comment>
<feature type="compositionally biased region" description="Low complexity" evidence="1">
    <location>
        <begin position="566"/>
        <end position="584"/>
    </location>
</feature>
<dbReference type="InterPro" id="IPR041681">
    <property type="entry name" value="PH_9"/>
</dbReference>
<feature type="domain" description="PH" evidence="2">
    <location>
        <begin position="923"/>
        <end position="1031"/>
    </location>
</feature>
<evidence type="ECO:0000313" key="3">
    <source>
        <dbReference type="EMBL" id="GFO50445.1"/>
    </source>
</evidence>
<dbReference type="PANTHER" id="PTHR23175:SF23">
    <property type="entry name" value="PDZ DOMAIN-CONTAINING PROTEIN"/>
    <property type="match status" value="1"/>
</dbReference>
<evidence type="ECO:0000259" key="2">
    <source>
        <dbReference type="PROSITE" id="PS50003"/>
    </source>
</evidence>
<dbReference type="PROSITE" id="PS50003">
    <property type="entry name" value="PH_DOMAIN"/>
    <property type="match status" value="1"/>
</dbReference>
<dbReference type="SMART" id="SM00233">
    <property type="entry name" value="PH"/>
    <property type="match status" value="1"/>
</dbReference>
<feature type="compositionally biased region" description="Polar residues" evidence="1">
    <location>
        <begin position="723"/>
        <end position="742"/>
    </location>
</feature>
<protein>
    <submittedName>
        <fullName evidence="3">Rho GTPase-activating protein 21</fullName>
    </submittedName>
</protein>
<feature type="region of interest" description="Disordered" evidence="1">
    <location>
        <begin position="400"/>
        <end position="479"/>
    </location>
</feature>
<dbReference type="AlphaFoldDB" id="A0AAV4E263"/>
<feature type="region of interest" description="Disordered" evidence="1">
    <location>
        <begin position="1"/>
        <end position="41"/>
    </location>
</feature>
<evidence type="ECO:0000313" key="4">
    <source>
        <dbReference type="Proteomes" id="UP000735302"/>
    </source>
</evidence>
<dbReference type="EMBL" id="BLXT01008609">
    <property type="protein sequence ID" value="GFO50445.1"/>
    <property type="molecule type" value="Genomic_DNA"/>
</dbReference>
<organism evidence="3 4">
    <name type="scientific">Plakobranchus ocellatus</name>
    <dbReference type="NCBI Taxonomy" id="259542"/>
    <lineage>
        <taxon>Eukaryota</taxon>
        <taxon>Metazoa</taxon>
        <taxon>Spiralia</taxon>
        <taxon>Lophotrochozoa</taxon>
        <taxon>Mollusca</taxon>
        <taxon>Gastropoda</taxon>
        <taxon>Heterobranchia</taxon>
        <taxon>Euthyneura</taxon>
        <taxon>Panpulmonata</taxon>
        <taxon>Sacoglossa</taxon>
        <taxon>Placobranchoidea</taxon>
        <taxon>Plakobranchidae</taxon>
        <taxon>Plakobranchus</taxon>
    </lineage>
</organism>
<dbReference type="PANTHER" id="PTHR23175">
    <property type="entry name" value="PDZ DOMAIN-CONTAINING PROTEIN"/>
    <property type="match status" value="1"/>
</dbReference>
<feature type="region of interest" description="Disordered" evidence="1">
    <location>
        <begin position="122"/>
        <end position="182"/>
    </location>
</feature>
<feature type="region of interest" description="Disordered" evidence="1">
    <location>
        <begin position="273"/>
        <end position="294"/>
    </location>
</feature>
<feature type="compositionally biased region" description="Low complexity" evidence="1">
    <location>
        <begin position="122"/>
        <end position="138"/>
    </location>
</feature>
<feature type="compositionally biased region" description="Low complexity" evidence="1">
    <location>
        <begin position="750"/>
        <end position="788"/>
    </location>
</feature>
<feature type="compositionally biased region" description="Basic and acidic residues" evidence="1">
    <location>
        <begin position="433"/>
        <end position="446"/>
    </location>
</feature>
<evidence type="ECO:0000256" key="1">
    <source>
        <dbReference type="SAM" id="MobiDB-lite"/>
    </source>
</evidence>
<reference evidence="3 4" key="1">
    <citation type="journal article" date="2021" name="Elife">
        <title>Chloroplast acquisition without the gene transfer in kleptoplastic sea slugs, Plakobranchus ocellatus.</title>
        <authorList>
            <person name="Maeda T."/>
            <person name="Takahashi S."/>
            <person name="Yoshida T."/>
            <person name="Shimamura S."/>
            <person name="Takaki Y."/>
            <person name="Nagai Y."/>
            <person name="Toyoda A."/>
            <person name="Suzuki Y."/>
            <person name="Arimoto A."/>
            <person name="Ishii H."/>
            <person name="Satoh N."/>
            <person name="Nishiyama T."/>
            <person name="Hasebe M."/>
            <person name="Maruyama T."/>
            <person name="Minagawa J."/>
            <person name="Obokata J."/>
            <person name="Shigenobu S."/>
        </authorList>
    </citation>
    <scope>NUCLEOTIDE SEQUENCE [LARGE SCALE GENOMIC DNA]</scope>
</reference>
<gene>
    <name evidence="3" type="ORF">PoB_007695000</name>
</gene>
<feature type="region of interest" description="Disordered" evidence="1">
    <location>
        <begin position="204"/>
        <end position="257"/>
    </location>
</feature>
<dbReference type="Gene3D" id="2.30.29.30">
    <property type="entry name" value="Pleckstrin-homology domain (PH domain)/Phosphotyrosine-binding domain (PTB)"/>
    <property type="match status" value="1"/>
</dbReference>
<name>A0AAV4E263_9GAST</name>
<dbReference type="SUPFAM" id="SSF50729">
    <property type="entry name" value="PH domain-like"/>
    <property type="match status" value="1"/>
</dbReference>
<proteinExistence type="predicted"/>
<dbReference type="Proteomes" id="UP000735302">
    <property type="component" value="Unassembled WGS sequence"/>
</dbReference>
<dbReference type="InterPro" id="IPR011993">
    <property type="entry name" value="PH-like_dom_sf"/>
</dbReference>
<feature type="compositionally biased region" description="Basic residues" evidence="1">
    <location>
        <begin position="1"/>
        <end position="16"/>
    </location>
</feature>